<sequence>QNHLNEEIYFIIQEKLGSESNLVVKLQSNGYDGVLVAINPAVPENETLIRNIRDFFTRASHSLFILTKKRAYFRNINILVPKTWTGARYDTAIGLSYRKADVIVAPANSAKGNNPYTRQTGGCGDPGTYIHITPEYVYNPQEHLYGPREKAIVHEWSHLRWGVFDEYATGNHKRHYIDSNNILQATRCPLSLRGMNIEYAPPYNTRCAVNRSSLLPLTENCYFFPASRQPRGLNSSMMSFSYLHSVEAFCHNDPNEPINFHNSEADNEQNAKCNLKSLWEVIGASPDFREGANPPNPNLRNLTPTFRVVKPPQNRRFVVVLDVSGSMRGKRLLMMRQSTSEFISSLLSDGDKIGIVQFHSFAQTLLPIRHVNSQTDRFDICSRFPNRTGGSTCIGCGIQAAMQEMERDDPTEPCGHIVVLTDGMENRSPYTVDVSSRAVNRVSQFLKGCTIDAIFLTTTQNTALVQLVNRTSGRWFFAQDRDLRRLTGAFAVIADEDGDIRNLVSTVNLAQHNLSAEQNANGTVEIDKTVGLNTTFRFSYQIKPPCKFTLMCVSGTCEGHPLAQTDKSLKFIQFVIPGKATVGTWKYAINSKYKDTVSLSVTSRTLENVQPIVVRTSTRSTSTRIAGPIVIEATVTHGDPGPPLLYLSVVAVIEKPDYTEERLILLDNGAGADNTINDGVYSRTFIGFRERGRYSIQVEVNGSMISTGSKTFGSPVALIFGILQNNGTVTGNREAGESLSNESNERGVFTRVQTGTGIEFIGPVTTAPSVRPDDLAPNRINDLTAVHVDPNDRNSGIRLSFTAPGDDADSGTGKNIIVIISHFIITATSYNENICPVTSIQPQIANTRETFTIPSPNITGMTGSIRIAIAIIASDEVPNNSSVSNIVILRFFIQPPIPKCPDPPTQSENS</sequence>
<dbReference type="InterPro" id="IPR013642">
    <property type="entry name" value="CLCA_N"/>
</dbReference>
<dbReference type="NCBIfam" id="NF041940">
    <property type="entry name" value="choice_anch_X"/>
    <property type="match status" value="1"/>
</dbReference>
<dbReference type="STRING" id="7719.ENSCINP00000014622"/>
<dbReference type="Pfam" id="PF08434">
    <property type="entry name" value="CLCA"/>
    <property type="match status" value="1"/>
</dbReference>
<dbReference type="GeneTree" id="ENSGT00940000165580"/>
<dbReference type="PROSITE" id="PS50234">
    <property type="entry name" value="VWFA"/>
    <property type="match status" value="1"/>
</dbReference>
<dbReference type="SUPFAM" id="SSF53300">
    <property type="entry name" value="vWA-like"/>
    <property type="match status" value="1"/>
</dbReference>
<dbReference type="InterPro" id="IPR051266">
    <property type="entry name" value="CLCR"/>
</dbReference>
<dbReference type="PANTHER" id="PTHR10579">
    <property type="entry name" value="CALCIUM-ACTIVATED CHLORIDE CHANNEL REGULATOR"/>
    <property type="match status" value="1"/>
</dbReference>
<gene>
    <name evidence="2" type="primary">LOC100176515</name>
</gene>
<evidence type="ECO:0000313" key="3">
    <source>
        <dbReference type="Proteomes" id="UP000008144"/>
    </source>
</evidence>
<dbReference type="Proteomes" id="UP000008144">
    <property type="component" value="Unassembled WGS sequence"/>
</dbReference>
<reference evidence="3" key="1">
    <citation type="journal article" date="2002" name="Science">
        <title>The draft genome of Ciona intestinalis: insights into chordate and vertebrate origins.</title>
        <authorList>
            <person name="Dehal P."/>
            <person name="Satou Y."/>
            <person name="Campbell R.K."/>
            <person name="Chapman J."/>
            <person name="Degnan B."/>
            <person name="De Tomaso A."/>
            <person name="Davidson B."/>
            <person name="Di Gregorio A."/>
            <person name="Gelpke M."/>
            <person name="Goodstein D.M."/>
            <person name="Harafuji N."/>
            <person name="Hastings K.E."/>
            <person name="Ho I."/>
            <person name="Hotta K."/>
            <person name="Huang W."/>
            <person name="Kawashima T."/>
            <person name="Lemaire P."/>
            <person name="Martinez D."/>
            <person name="Meinertzhagen I.A."/>
            <person name="Necula S."/>
            <person name="Nonaka M."/>
            <person name="Putnam N."/>
            <person name="Rash S."/>
            <person name="Saiga H."/>
            <person name="Satake M."/>
            <person name="Terry A."/>
            <person name="Yamada L."/>
            <person name="Wang H.G."/>
            <person name="Awazu S."/>
            <person name="Azumi K."/>
            <person name="Boore J."/>
            <person name="Branno M."/>
            <person name="Chin-Bow S."/>
            <person name="DeSantis R."/>
            <person name="Doyle S."/>
            <person name="Francino P."/>
            <person name="Keys D.N."/>
            <person name="Haga S."/>
            <person name="Hayashi H."/>
            <person name="Hino K."/>
            <person name="Imai K.S."/>
            <person name="Inaba K."/>
            <person name="Kano S."/>
            <person name="Kobayashi K."/>
            <person name="Kobayashi M."/>
            <person name="Lee B.I."/>
            <person name="Makabe K.W."/>
            <person name="Manohar C."/>
            <person name="Matassi G."/>
            <person name="Medina M."/>
            <person name="Mochizuki Y."/>
            <person name="Mount S."/>
            <person name="Morishita T."/>
            <person name="Miura S."/>
            <person name="Nakayama A."/>
            <person name="Nishizaka S."/>
            <person name="Nomoto H."/>
            <person name="Ohta F."/>
            <person name="Oishi K."/>
            <person name="Rigoutsos I."/>
            <person name="Sano M."/>
            <person name="Sasaki A."/>
            <person name="Sasakura Y."/>
            <person name="Shoguchi E."/>
            <person name="Shin-i T."/>
            <person name="Spagnuolo A."/>
            <person name="Stainier D."/>
            <person name="Suzuki M.M."/>
            <person name="Tassy O."/>
            <person name="Takatori N."/>
            <person name="Tokuoka M."/>
            <person name="Yagi K."/>
            <person name="Yoshizaki F."/>
            <person name="Wada S."/>
            <person name="Zhang C."/>
            <person name="Hyatt P.D."/>
            <person name="Larimer F."/>
            <person name="Detter C."/>
            <person name="Doggett N."/>
            <person name="Glavina T."/>
            <person name="Hawkins T."/>
            <person name="Richardson P."/>
            <person name="Lucas S."/>
            <person name="Kohara Y."/>
            <person name="Levine M."/>
            <person name="Satoh N."/>
            <person name="Rokhsar D.S."/>
        </authorList>
    </citation>
    <scope>NUCLEOTIDE SEQUENCE [LARGE SCALE GENOMIC DNA]</scope>
</reference>
<dbReference type="AlphaFoldDB" id="F6SWT2"/>
<feature type="domain" description="VWFA" evidence="1">
    <location>
        <begin position="316"/>
        <end position="493"/>
    </location>
</feature>
<evidence type="ECO:0000259" key="1">
    <source>
        <dbReference type="PROSITE" id="PS50234"/>
    </source>
</evidence>
<dbReference type="SMART" id="SM00327">
    <property type="entry name" value="VWA"/>
    <property type="match status" value="1"/>
</dbReference>
<dbReference type="InterPro" id="IPR002035">
    <property type="entry name" value="VWF_A"/>
</dbReference>
<dbReference type="OMA" id="SHNREAP"/>
<protein>
    <submittedName>
        <fullName evidence="2">Calcium-activated chloride channel regulator 1-like</fullName>
    </submittedName>
</protein>
<dbReference type="InParanoid" id="F6SWT2"/>
<dbReference type="CDD" id="cd00198">
    <property type="entry name" value="vWFA"/>
    <property type="match status" value="1"/>
</dbReference>
<keyword evidence="3" id="KW-1185">Reference proteome</keyword>
<organism evidence="2 3">
    <name type="scientific">Ciona intestinalis</name>
    <name type="common">Transparent sea squirt</name>
    <name type="synonym">Ascidia intestinalis</name>
    <dbReference type="NCBI Taxonomy" id="7719"/>
    <lineage>
        <taxon>Eukaryota</taxon>
        <taxon>Metazoa</taxon>
        <taxon>Chordata</taxon>
        <taxon>Tunicata</taxon>
        <taxon>Ascidiacea</taxon>
        <taxon>Phlebobranchia</taxon>
        <taxon>Cionidae</taxon>
        <taxon>Ciona</taxon>
    </lineage>
</organism>
<dbReference type="Ensembl" id="ENSCINT00000014622.3">
    <property type="protein sequence ID" value="ENSCINP00000014622.3"/>
    <property type="gene ID" value="ENSCING00000007114.3"/>
</dbReference>
<reference evidence="2" key="3">
    <citation type="submission" date="2025-09" db="UniProtKB">
        <authorList>
            <consortium name="Ensembl"/>
        </authorList>
    </citation>
    <scope>IDENTIFICATION</scope>
</reference>
<accession>F6SWT2</accession>
<dbReference type="PANTHER" id="PTHR10579:SF172">
    <property type="entry name" value="CALCIUM-ACTIVATED CHLORIDE CHANNEL REGULATOR 4 PRECURSOR-RELATED"/>
    <property type="match status" value="1"/>
</dbReference>
<dbReference type="Gene3D" id="3.40.50.410">
    <property type="entry name" value="von Willebrand factor, type A domain"/>
    <property type="match status" value="1"/>
</dbReference>
<proteinExistence type="predicted"/>
<evidence type="ECO:0000313" key="2">
    <source>
        <dbReference type="Ensembl" id="ENSCINP00000014622.3"/>
    </source>
</evidence>
<dbReference type="Pfam" id="PF00092">
    <property type="entry name" value="VWA"/>
    <property type="match status" value="1"/>
</dbReference>
<reference evidence="2" key="2">
    <citation type="submission" date="2025-08" db="UniProtKB">
        <authorList>
            <consortium name="Ensembl"/>
        </authorList>
    </citation>
    <scope>IDENTIFICATION</scope>
</reference>
<name>F6SWT2_CIOIN</name>
<dbReference type="InterPro" id="IPR036465">
    <property type="entry name" value="vWFA_dom_sf"/>
</dbReference>